<gene>
    <name evidence="1" type="ORF">MYP_829</name>
</gene>
<evidence type="ECO:0000313" key="2">
    <source>
        <dbReference type="Proteomes" id="UP000030185"/>
    </source>
</evidence>
<dbReference type="AlphaFoldDB" id="A0A098LAX8"/>
<keyword evidence="2" id="KW-1185">Reference proteome</keyword>
<reference evidence="1 2" key="1">
    <citation type="submission" date="2014-09" db="EMBL/GenBank/DDBJ databases">
        <title>Sporocytophaga myxococcoides PG-01 genome sequencing.</title>
        <authorList>
            <person name="Liu L."/>
            <person name="Gao P.J."/>
            <person name="Chen G.J."/>
            <person name="Wang L.S."/>
        </authorList>
    </citation>
    <scope>NUCLEOTIDE SEQUENCE [LARGE SCALE GENOMIC DNA]</scope>
    <source>
        <strain evidence="1 2">PG-01</strain>
    </source>
</reference>
<dbReference type="EMBL" id="BBLT01000001">
    <property type="protein sequence ID" value="GAL83602.1"/>
    <property type="molecule type" value="Genomic_DNA"/>
</dbReference>
<comment type="caution">
    <text evidence="1">The sequence shown here is derived from an EMBL/GenBank/DDBJ whole genome shotgun (WGS) entry which is preliminary data.</text>
</comment>
<sequence length="51" mass="6073">MIGRTLFKVGKAYTTSGIMKEAFRRDYYIFIPTLGKIQFYRVKFPIMKFSI</sequence>
<proteinExistence type="predicted"/>
<evidence type="ECO:0000313" key="1">
    <source>
        <dbReference type="EMBL" id="GAL83602.1"/>
    </source>
</evidence>
<protein>
    <submittedName>
        <fullName evidence="1">Uncharacterized protein</fullName>
    </submittedName>
</protein>
<name>A0A098LAX8_9BACT</name>
<organism evidence="1 2">
    <name type="scientific">Sporocytophaga myxococcoides</name>
    <dbReference type="NCBI Taxonomy" id="153721"/>
    <lineage>
        <taxon>Bacteria</taxon>
        <taxon>Pseudomonadati</taxon>
        <taxon>Bacteroidota</taxon>
        <taxon>Cytophagia</taxon>
        <taxon>Cytophagales</taxon>
        <taxon>Cytophagaceae</taxon>
        <taxon>Sporocytophaga</taxon>
    </lineage>
</organism>
<dbReference type="Proteomes" id="UP000030185">
    <property type="component" value="Unassembled WGS sequence"/>
</dbReference>
<accession>A0A098LAX8</accession>